<evidence type="ECO:0000256" key="2">
    <source>
        <dbReference type="ARBA" id="ARBA00023125"/>
    </source>
</evidence>
<dbReference type="InterPro" id="IPR014710">
    <property type="entry name" value="RmlC-like_jellyroll"/>
</dbReference>
<sequence length="237" mass="25974">MIPSQQRHGQEDCLHCEHRHLRLFCNLTPEALADFDSIGVLVGHSHGAKLFAEGDPARNVFVICSGQVKVFSSSRDGRIMILKIAGPGDLLGLNAVLAEVPHEVTAETIEPCQVKTMRKEEFVRFLHAHGIASMHAAQSLSAEYMTVFNDARRLALSSSAAGRLAHLLLDWAHSAACGRPELKFTMALTHEEVASMAGTSRETVTRLLNQFRRDKLISIKGASMTILNPEALDRLTA</sequence>
<dbReference type="PRINTS" id="PR00034">
    <property type="entry name" value="HTHCRP"/>
</dbReference>
<dbReference type="GO" id="GO:0003677">
    <property type="term" value="F:DNA binding"/>
    <property type="evidence" value="ECO:0007669"/>
    <property type="project" value="UniProtKB-KW"/>
</dbReference>
<dbReference type="PROSITE" id="PS50042">
    <property type="entry name" value="CNMP_BINDING_3"/>
    <property type="match status" value="1"/>
</dbReference>
<name>E6QN95_9ZZZZ</name>
<dbReference type="EMBL" id="CABQ01000256">
    <property type="protein sequence ID" value="CBI08716.1"/>
    <property type="molecule type" value="Genomic_DNA"/>
</dbReference>
<dbReference type="SMART" id="SM00419">
    <property type="entry name" value="HTH_CRP"/>
    <property type="match status" value="1"/>
</dbReference>
<evidence type="ECO:0000259" key="5">
    <source>
        <dbReference type="PROSITE" id="PS51063"/>
    </source>
</evidence>
<dbReference type="InterPro" id="IPR036388">
    <property type="entry name" value="WH-like_DNA-bd_sf"/>
</dbReference>
<protein>
    <submittedName>
        <fullName evidence="6">Transcriptional regulator, Crp/Fnr family</fullName>
    </submittedName>
</protein>
<dbReference type="SMART" id="SM00100">
    <property type="entry name" value="cNMP"/>
    <property type="match status" value="1"/>
</dbReference>
<keyword evidence="2" id="KW-0238">DNA-binding</keyword>
<dbReference type="GO" id="GO:0005829">
    <property type="term" value="C:cytosol"/>
    <property type="evidence" value="ECO:0007669"/>
    <property type="project" value="TreeGrafter"/>
</dbReference>
<keyword evidence="3" id="KW-0804">Transcription</keyword>
<comment type="caution">
    <text evidence="6">The sequence shown here is derived from an EMBL/GenBank/DDBJ whole genome shotgun (WGS) entry which is preliminary data.</text>
</comment>
<dbReference type="CDD" id="cd00038">
    <property type="entry name" value="CAP_ED"/>
    <property type="match status" value="1"/>
</dbReference>
<dbReference type="InterPro" id="IPR050397">
    <property type="entry name" value="Env_Response_Regulators"/>
</dbReference>
<evidence type="ECO:0000256" key="1">
    <source>
        <dbReference type="ARBA" id="ARBA00023015"/>
    </source>
</evidence>
<dbReference type="InterPro" id="IPR018490">
    <property type="entry name" value="cNMP-bd_dom_sf"/>
</dbReference>
<dbReference type="PROSITE" id="PS51063">
    <property type="entry name" value="HTH_CRP_2"/>
    <property type="match status" value="1"/>
</dbReference>
<proteinExistence type="predicted"/>
<dbReference type="AlphaFoldDB" id="E6QN95"/>
<dbReference type="Pfam" id="PF13545">
    <property type="entry name" value="HTH_Crp_2"/>
    <property type="match status" value="1"/>
</dbReference>
<dbReference type="InterPro" id="IPR012318">
    <property type="entry name" value="HTH_CRP"/>
</dbReference>
<feature type="domain" description="Cyclic nucleotide-binding" evidence="4">
    <location>
        <begin position="23"/>
        <end position="126"/>
    </location>
</feature>
<dbReference type="InterPro" id="IPR036390">
    <property type="entry name" value="WH_DNA-bd_sf"/>
</dbReference>
<gene>
    <name evidence="6" type="ORF">CARN6_2212</name>
</gene>
<evidence type="ECO:0000313" key="6">
    <source>
        <dbReference type="EMBL" id="CBI08716.1"/>
    </source>
</evidence>
<reference evidence="6" key="1">
    <citation type="submission" date="2009-10" db="EMBL/GenBank/DDBJ databases">
        <title>Diversity of trophic interactions inside an arsenic-rich microbial ecosystem.</title>
        <authorList>
            <person name="Bertin P.N."/>
            <person name="Heinrich-Salmeron A."/>
            <person name="Pelletier E."/>
            <person name="Goulhen-Chollet F."/>
            <person name="Arsene-Ploetze F."/>
            <person name="Gallien S."/>
            <person name="Calteau A."/>
            <person name="Vallenet D."/>
            <person name="Casiot C."/>
            <person name="Chane-Woon-Ming B."/>
            <person name="Giloteaux L."/>
            <person name="Barakat M."/>
            <person name="Bonnefoy V."/>
            <person name="Bruneel O."/>
            <person name="Chandler M."/>
            <person name="Cleiss J."/>
            <person name="Duran R."/>
            <person name="Elbaz-Poulichet F."/>
            <person name="Fonknechten N."/>
            <person name="Lauga B."/>
            <person name="Mornico D."/>
            <person name="Ortet P."/>
            <person name="Schaeffer C."/>
            <person name="Siguier P."/>
            <person name="Alexander Thil Smith A."/>
            <person name="Van Dorsselaer A."/>
            <person name="Weissenbach J."/>
            <person name="Medigue C."/>
            <person name="Le Paslier D."/>
        </authorList>
    </citation>
    <scope>NUCLEOTIDE SEQUENCE</scope>
</reference>
<dbReference type="SUPFAM" id="SSF51206">
    <property type="entry name" value="cAMP-binding domain-like"/>
    <property type="match status" value="1"/>
</dbReference>
<evidence type="ECO:0000259" key="4">
    <source>
        <dbReference type="PROSITE" id="PS50042"/>
    </source>
</evidence>
<dbReference type="Gene3D" id="1.10.10.10">
    <property type="entry name" value="Winged helix-like DNA-binding domain superfamily/Winged helix DNA-binding domain"/>
    <property type="match status" value="1"/>
</dbReference>
<dbReference type="CDD" id="cd00092">
    <property type="entry name" value="HTH_CRP"/>
    <property type="match status" value="1"/>
</dbReference>
<dbReference type="FunFam" id="1.10.10.10:FF:000019">
    <property type="entry name" value="Crp/Fnr family transcriptional regulator"/>
    <property type="match status" value="1"/>
</dbReference>
<keyword evidence="1" id="KW-0805">Transcription regulation</keyword>
<dbReference type="Gene3D" id="2.60.120.10">
    <property type="entry name" value="Jelly Rolls"/>
    <property type="match status" value="1"/>
</dbReference>
<organism evidence="6">
    <name type="scientific">mine drainage metagenome</name>
    <dbReference type="NCBI Taxonomy" id="410659"/>
    <lineage>
        <taxon>unclassified sequences</taxon>
        <taxon>metagenomes</taxon>
        <taxon>ecological metagenomes</taxon>
    </lineage>
</organism>
<accession>E6QN95</accession>
<dbReference type="InterPro" id="IPR000595">
    <property type="entry name" value="cNMP-bd_dom"/>
</dbReference>
<dbReference type="PANTHER" id="PTHR24567:SF74">
    <property type="entry name" value="HTH-TYPE TRANSCRIPTIONAL REGULATOR ARCR"/>
    <property type="match status" value="1"/>
</dbReference>
<dbReference type="GO" id="GO:0003700">
    <property type="term" value="F:DNA-binding transcription factor activity"/>
    <property type="evidence" value="ECO:0007669"/>
    <property type="project" value="TreeGrafter"/>
</dbReference>
<dbReference type="SUPFAM" id="SSF46785">
    <property type="entry name" value="Winged helix' DNA-binding domain"/>
    <property type="match status" value="1"/>
</dbReference>
<dbReference type="PANTHER" id="PTHR24567">
    <property type="entry name" value="CRP FAMILY TRANSCRIPTIONAL REGULATORY PROTEIN"/>
    <property type="match status" value="1"/>
</dbReference>
<evidence type="ECO:0000256" key="3">
    <source>
        <dbReference type="ARBA" id="ARBA00023163"/>
    </source>
</evidence>
<feature type="domain" description="HTH crp-type" evidence="5">
    <location>
        <begin position="158"/>
        <end position="230"/>
    </location>
</feature>
<dbReference type="Pfam" id="PF00027">
    <property type="entry name" value="cNMP_binding"/>
    <property type="match status" value="1"/>
</dbReference>